<dbReference type="AlphaFoldDB" id="A0A804J6D2"/>
<sequence length="66" mass="7623">MNGNTIKAPMWSQDSTFRLNSGMAGPSLMSMNKKEATREVSEEELGCHILEFFFLYISFHTFRSNR</sequence>
<reference evidence="1" key="1">
    <citation type="submission" date="2021-05" db="UniProtKB">
        <authorList>
            <consortium name="EnsemblPlants"/>
        </authorList>
    </citation>
    <scope>IDENTIFICATION</scope>
    <source>
        <strain evidence="1">subsp. malaccensis</strain>
    </source>
</reference>
<evidence type="ECO:0000313" key="1">
    <source>
        <dbReference type="EnsemblPlants" id="Ma05_p19720.1"/>
    </source>
</evidence>
<dbReference type="EnsemblPlants" id="Ma05_t19720.1">
    <property type="protein sequence ID" value="Ma05_p19720.1"/>
    <property type="gene ID" value="Ma05_g19720"/>
</dbReference>
<keyword evidence="2" id="KW-1185">Reference proteome</keyword>
<dbReference type="Gramene" id="Ma05_t19720.1">
    <property type="protein sequence ID" value="Ma05_p19720.1"/>
    <property type="gene ID" value="Ma05_g19720"/>
</dbReference>
<organism evidence="1 2">
    <name type="scientific">Musa acuminata subsp. malaccensis</name>
    <name type="common">Wild banana</name>
    <name type="synonym">Musa malaccensis</name>
    <dbReference type="NCBI Taxonomy" id="214687"/>
    <lineage>
        <taxon>Eukaryota</taxon>
        <taxon>Viridiplantae</taxon>
        <taxon>Streptophyta</taxon>
        <taxon>Embryophyta</taxon>
        <taxon>Tracheophyta</taxon>
        <taxon>Spermatophyta</taxon>
        <taxon>Magnoliopsida</taxon>
        <taxon>Liliopsida</taxon>
        <taxon>Zingiberales</taxon>
        <taxon>Musaceae</taxon>
        <taxon>Musa</taxon>
    </lineage>
</organism>
<protein>
    <submittedName>
        <fullName evidence="1">Uncharacterized protein</fullName>
    </submittedName>
</protein>
<dbReference type="InParanoid" id="A0A804J6D2"/>
<name>A0A804J6D2_MUSAM</name>
<accession>A0A804J6D2</accession>
<proteinExistence type="predicted"/>
<evidence type="ECO:0000313" key="2">
    <source>
        <dbReference type="Proteomes" id="UP000012960"/>
    </source>
</evidence>
<dbReference type="Proteomes" id="UP000012960">
    <property type="component" value="Unplaced"/>
</dbReference>